<dbReference type="SUPFAM" id="SSF52058">
    <property type="entry name" value="L domain-like"/>
    <property type="match status" value="1"/>
</dbReference>
<dbReference type="FunFam" id="3.80.10.10:FF:000299">
    <property type="entry name" value="Piriformospora indica-insensitive protein 2"/>
    <property type="match status" value="1"/>
</dbReference>
<dbReference type="PANTHER" id="PTHR48006">
    <property type="entry name" value="LEUCINE-RICH REPEAT-CONTAINING PROTEIN DDB_G0281931-RELATED"/>
    <property type="match status" value="1"/>
</dbReference>
<dbReference type="PROSITE" id="PS50011">
    <property type="entry name" value="PROTEIN_KINASE_DOM"/>
    <property type="match status" value="1"/>
</dbReference>
<dbReference type="InterPro" id="IPR000719">
    <property type="entry name" value="Prot_kinase_dom"/>
</dbReference>
<evidence type="ECO:0000259" key="11">
    <source>
        <dbReference type="PROSITE" id="PS50011"/>
    </source>
</evidence>
<dbReference type="PANTHER" id="PTHR48006:SF76">
    <property type="entry name" value="LRR RECEPTOR-LIKE KINASE"/>
    <property type="match status" value="1"/>
</dbReference>
<keyword evidence="4" id="KW-0433">Leucine-rich repeat</keyword>
<evidence type="ECO:0000256" key="7">
    <source>
        <dbReference type="ARBA" id="ARBA00022737"/>
    </source>
</evidence>
<evidence type="ECO:0000256" key="4">
    <source>
        <dbReference type="ARBA" id="ARBA00022614"/>
    </source>
</evidence>
<gene>
    <name evidence="12" type="ORF">FPE_LOCUS19932</name>
</gene>
<dbReference type="Proteomes" id="UP000834106">
    <property type="component" value="Chromosome 12"/>
</dbReference>
<evidence type="ECO:0000256" key="6">
    <source>
        <dbReference type="ARBA" id="ARBA00022729"/>
    </source>
</evidence>
<dbReference type="InterPro" id="IPR001245">
    <property type="entry name" value="Ser-Thr/Tyr_kinase_cat_dom"/>
</dbReference>
<keyword evidence="9 10" id="KW-0472">Membrane</keyword>
<dbReference type="CDD" id="cd12087">
    <property type="entry name" value="TM_EGFR-like"/>
    <property type="match status" value="1"/>
</dbReference>
<feature type="domain" description="Protein kinase" evidence="11">
    <location>
        <begin position="269"/>
        <end position="541"/>
    </location>
</feature>
<evidence type="ECO:0000256" key="1">
    <source>
        <dbReference type="ARBA" id="ARBA00004236"/>
    </source>
</evidence>
<reference evidence="12" key="1">
    <citation type="submission" date="2023-05" db="EMBL/GenBank/DDBJ databases">
        <authorList>
            <person name="Huff M."/>
        </authorList>
    </citation>
    <scope>NUCLEOTIDE SEQUENCE</scope>
</reference>
<evidence type="ECO:0000256" key="10">
    <source>
        <dbReference type="SAM" id="Phobius"/>
    </source>
</evidence>
<dbReference type="GO" id="GO:0005524">
    <property type="term" value="F:ATP binding"/>
    <property type="evidence" value="ECO:0007669"/>
    <property type="project" value="InterPro"/>
</dbReference>
<protein>
    <recommendedName>
        <fullName evidence="11">Protein kinase domain-containing protein</fullName>
    </recommendedName>
</protein>
<dbReference type="Gene3D" id="3.80.10.10">
    <property type="entry name" value="Ribonuclease Inhibitor"/>
    <property type="match status" value="1"/>
</dbReference>
<feature type="transmembrane region" description="Helical" evidence="10">
    <location>
        <begin position="168"/>
        <end position="190"/>
    </location>
</feature>
<evidence type="ECO:0000313" key="12">
    <source>
        <dbReference type="EMBL" id="CAI9772502.1"/>
    </source>
</evidence>
<dbReference type="Pfam" id="PF07714">
    <property type="entry name" value="PK_Tyr_Ser-Thr"/>
    <property type="match status" value="1"/>
</dbReference>
<name>A0AAD1ZMG6_9LAMI</name>
<dbReference type="Pfam" id="PF00560">
    <property type="entry name" value="LRR_1"/>
    <property type="match status" value="1"/>
</dbReference>
<dbReference type="AlphaFoldDB" id="A0AAD1ZMG6"/>
<evidence type="ECO:0000256" key="5">
    <source>
        <dbReference type="ARBA" id="ARBA00022692"/>
    </source>
</evidence>
<keyword evidence="7" id="KW-0677">Repeat</keyword>
<dbReference type="InterPro" id="IPR032675">
    <property type="entry name" value="LRR_dom_sf"/>
</dbReference>
<accession>A0AAD1ZMG6</accession>
<evidence type="ECO:0000256" key="3">
    <source>
        <dbReference type="ARBA" id="ARBA00022475"/>
    </source>
</evidence>
<keyword evidence="6" id="KW-0732">Signal</keyword>
<dbReference type="GO" id="GO:0004672">
    <property type="term" value="F:protein kinase activity"/>
    <property type="evidence" value="ECO:0007669"/>
    <property type="project" value="InterPro"/>
</dbReference>
<dbReference type="InterPro" id="IPR051824">
    <property type="entry name" value="LRR_Rcpt-Like_S/T_Kinase"/>
</dbReference>
<dbReference type="SUPFAM" id="SSF56112">
    <property type="entry name" value="Protein kinase-like (PK-like)"/>
    <property type="match status" value="1"/>
</dbReference>
<dbReference type="InterPro" id="IPR001611">
    <property type="entry name" value="Leu-rich_rpt"/>
</dbReference>
<dbReference type="EMBL" id="OU503047">
    <property type="protein sequence ID" value="CAI9772502.1"/>
    <property type="molecule type" value="Genomic_DNA"/>
</dbReference>
<keyword evidence="8 10" id="KW-1133">Transmembrane helix</keyword>
<dbReference type="CDD" id="cd14066">
    <property type="entry name" value="STKc_IRAK"/>
    <property type="match status" value="1"/>
</dbReference>
<dbReference type="GO" id="GO:0005886">
    <property type="term" value="C:plasma membrane"/>
    <property type="evidence" value="ECO:0007669"/>
    <property type="project" value="UniProtKB-SubCell"/>
</dbReference>
<evidence type="ECO:0000313" key="13">
    <source>
        <dbReference type="Proteomes" id="UP000834106"/>
    </source>
</evidence>
<keyword evidence="13" id="KW-1185">Reference proteome</keyword>
<evidence type="ECO:0000256" key="8">
    <source>
        <dbReference type="ARBA" id="ARBA00022989"/>
    </source>
</evidence>
<dbReference type="Gene3D" id="3.30.200.20">
    <property type="entry name" value="Phosphorylase Kinase, domain 1"/>
    <property type="match status" value="1"/>
</dbReference>
<dbReference type="FunFam" id="3.30.200.20:FF:000371">
    <property type="entry name" value="Protein NSP-INTERACTING KINASE 2"/>
    <property type="match status" value="1"/>
</dbReference>
<evidence type="ECO:0000256" key="2">
    <source>
        <dbReference type="ARBA" id="ARBA00004479"/>
    </source>
</evidence>
<evidence type="ECO:0000256" key="9">
    <source>
        <dbReference type="ARBA" id="ARBA00023136"/>
    </source>
</evidence>
<dbReference type="Gene3D" id="1.10.510.10">
    <property type="entry name" value="Transferase(Phosphotransferase) domain 1"/>
    <property type="match status" value="1"/>
</dbReference>
<proteinExistence type="predicted"/>
<keyword evidence="5 10" id="KW-0812">Transmembrane</keyword>
<dbReference type="InterPro" id="IPR011009">
    <property type="entry name" value="Kinase-like_dom_sf"/>
</dbReference>
<keyword evidence="3" id="KW-1003">Cell membrane</keyword>
<sequence length="541" mass="59203">MASLQVLQLCCNQLTGNIPNEMGFLKRLSVLALENNRLNGQIPESLGNLGGLKRLYLSSNQLSGPIPIRLANVPQLEFLDVQNNNLSGAVPSALRRLNGGFHPENNPGLCGVGFSSLRVCTAWDNLNTNQIEPNANKTVPPNIPQTASFPMPCNHTHCSRSSSKLPQIGIVAGVLTAVIALMIGGFLIVFRYRRRKQKVGNTSDTSDDRLSIDQAKEVYKKSPSSLVDLEYSNGWDPAITSQDSNGICHEFLNVFKFNLEEVESATQHFSEVNLLGKSKFSSVYRGILKDGSRVAIKSISKMNCKSVEAEFIKGLSLLASLKHDNLVKLRGFCCSKARGECFLIYNFASKGNLSQYLDNEDDSINVLDWPTRISIINGIAKGIEYLHGGEPSKPPTVHQNISVEKVLVDEHFNPLILDSGLLKLLADDVVYSALKVSAAFGYMAPEYITTGRFTEKSDVYAFGVIILQVISGKQKLATLTRLAAEAGKLEDFVDLKLKGKFTESEAARLAKIALDCTHELPDSRPTMASVVQELSKPSDVI</sequence>
<organism evidence="12 13">
    <name type="scientific">Fraxinus pennsylvanica</name>
    <dbReference type="NCBI Taxonomy" id="56036"/>
    <lineage>
        <taxon>Eukaryota</taxon>
        <taxon>Viridiplantae</taxon>
        <taxon>Streptophyta</taxon>
        <taxon>Embryophyta</taxon>
        <taxon>Tracheophyta</taxon>
        <taxon>Spermatophyta</taxon>
        <taxon>Magnoliopsida</taxon>
        <taxon>eudicotyledons</taxon>
        <taxon>Gunneridae</taxon>
        <taxon>Pentapetalae</taxon>
        <taxon>asterids</taxon>
        <taxon>lamiids</taxon>
        <taxon>Lamiales</taxon>
        <taxon>Oleaceae</taxon>
        <taxon>Oleeae</taxon>
        <taxon>Fraxinus</taxon>
    </lineage>
</organism>
<dbReference type="Pfam" id="PF13855">
    <property type="entry name" value="LRR_8"/>
    <property type="match status" value="1"/>
</dbReference>
<comment type="subcellular location">
    <subcellularLocation>
        <location evidence="1">Cell membrane</location>
    </subcellularLocation>
    <subcellularLocation>
        <location evidence="2">Membrane</location>
        <topology evidence="2">Single-pass type I membrane protein</topology>
    </subcellularLocation>
</comment>